<gene>
    <name evidence="1" type="ORF">PLXY2_LOCUS12829</name>
</gene>
<evidence type="ECO:0000313" key="1">
    <source>
        <dbReference type="EMBL" id="CAG9134584.1"/>
    </source>
</evidence>
<comment type="caution">
    <text evidence="1">The sequence shown here is derived from an EMBL/GenBank/DDBJ whole genome shotgun (WGS) entry which is preliminary data.</text>
</comment>
<organism evidence="1 2">
    <name type="scientific">Plutella xylostella</name>
    <name type="common">Diamondback moth</name>
    <name type="synonym">Plutella maculipennis</name>
    <dbReference type="NCBI Taxonomy" id="51655"/>
    <lineage>
        <taxon>Eukaryota</taxon>
        <taxon>Metazoa</taxon>
        <taxon>Ecdysozoa</taxon>
        <taxon>Arthropoda</taxon>
        <taxon>Hexapoda</taxon>
        <taxon>Insecta</taxon>
        <taxon>Pterygota</taxon>
        <taxon>Neoptera</taxon>
        <taxon>Endopterygota</taxon>
        <taxon>Lepidoptera</taxon>
        <taxon>Glossata</taxon>
        <taxon>Ditrysia</taxon>
        <taxon>Yponomeutoidea</taxon>
        <taxon>Plutellidae</taxon>
        <taxon>Plutella</taxon>
    </lineage>
</organism>
<dbReference type="AlphaFoldDB" id="A0A8S4G433"/>
<dbReference type="EMBL" id="CAJHNJ030000081">
    <property type="protein sequence ID" value="CAG9134584.1"/>
    <property type="molecule type" value="Genomic_DNA"/>
</dbReference>
<reference evidence="1" key="1">
    <citation type="submission" date="2020-11" db="EMBL/GenBank/DDBJ databases">
        <authorList>
            <person name="Whiteford S."/>
        </authorList>
    </citation>
    <scope>NUCLEOTIDE SEQUENCE</scope>
</reference>
<keyword evidence="2" id="KW-1185">Reference proteome</keyword>
<accession>A0A8S4G433</accession>
<dbReference type="Pfam" id="PF03564">
    <property type="entry name" value="DUF1759"/>
    <property type="match status" value="1"/>
</dbReference>
<protein>
    <submittedName>
        <fullName evidence="1">(diamondback moth) hypothetical protein</fullName>
    </submittedName>
</protein>
<dbReference type="PANTHER" id="PTHR22954">
    <property type="entry name" value="RETROVIRAL PROTEASE-RELATED"/>
    <property type="match status" value="1"/>
</dbReference>
<dbReference type="Proteomes" id="UP000653454">
    <property type="component" value="Unassembled WGS sequence"/>
</dbReference>
<dbReference type="InterPro" id="IPR005312">
    <property type="entry name" value="DUF1759"/>
</dbReference>
<sequence length="362" mass="41511">MVLVIKLVLKLSSAKKFVKSAQCLCLNGSGGRSLAAVGDLRGAATPRTSCSCGAEEEPPRRRTAHPAWWRDSRRARQNNISRSRVNYKKAPKERRTAAYVEARLDNLEKDWTLFCNTHRQMITEVDAKRLDSSAYMKGNVYESTEEIYIEYKSDLKEELSRLQRLIQTPVPSGSGKQSDSSSNIRLPKISIPTFSGKYDEWVTFRDLFDSLIRTNDSLDEVQKLHYLKGYLEGEAEQLVRHIPISRDNFEVCWGQLESRYNNKKYLANCILKRMFGQKPLQGESAGAIKELLDTTNECLHALLNLGVDIKSWDIIVVYVISLKLDPESRKLWEARTSDSSSELPELVNFKEFLEQRFRSLEF</sequence>
<name>A0A8S4G433_PLUXY</name>
<dbReference type="PANTHER" id="PTHR22954:SF3">
    <property type="entry name" value="PROTEIN CBG08539"/>
    <property type="match status" value="1"/>
</dbReference>
<proteinExistence type="predicted"/>
<evidence type="ECO:0000313" key="2">
    <source>
        <dbReference type="Proteomes" id="UP000653454"/>
    </source>
</evidence>